<dbReference type="Pfam" id="PF00248">
    <property type="entry name" value="Aldo_ket_red"/>
    <property type="match status" value="1"/>
</dbReference>
<proteinExistence type="inferred from homology"/>
<evidence type="ECO:0000256" key="3">
    <source>
        <dbReference type="ARBA" id="ARBA00023002"/>
    </source>
</evidence>
<comment type="similarity">
    <text evidence="1">Belongs to the shaker potassium channel beta subunit family.</text>
</comment>
<accession>A0ABD3G5A8</accession>
<gene>
    <name evidence="5" type="ORF">V7S43_000913</name>
</gene>
<dbReference type="PANTHER" id="PTHR43150">
    <property type="entry name" value="HYPERKINETIC, ISOFORM M"/>
    <property type="match status" value="1"/>
</dbReference>
<name>A0ABD3G5A8_9STRA</name>
<evidence type="ECO:0000313" key="6">
    <source>
        <dbReference type="Proteomes" id="UP001632037"/>
    </source>
</evidence>
<keyword evidence="3" id="KW-0560">Oxidoreductase</keyword>
<dbReference type="InterPro" id="IPR036812">
    <property type="entry name" value="NAD(P)_OxRdtase_dom_sf"/>
</dbReference>
<evidence type="ECO:0000256" key="1">
    <source>
        <dbReference type="ARBA" id="ARBA00006515"/>
    </source>
</evidence>
<keyword evidence="2" id="KW-0521">NADP</keyword>
<dbReference type="SUPFAM" id="SSF51430">
    <property type="entry name" value="NAD(P)-linked oxidoreductase"/>
    <property type="match status" value="1"/>
</dbReference>
<keyword evidence="6" id="KW-1185">Reference proteome</keyword>
<dbReference type="PANTHER" id="PTHR43150:SF2">
    <property type="entry name" value="HYPERKINETIC, ISOFORM M"/>
    <property type="match status" value="1"/>
</dbReference>
<evidence type="ECO:0000259" key="4">
    <source>
        <dbReference type="Pfam" id="PF00248"/>
    </source>
</evidence>
<dbReference type="InterPro" id="IPR023210">
    <property type="entry name" value="NADP_OxRdtase_dom"/>
</dbReference>
<evidence type="ECO:0000256" key="2">
    <source>
        <dbReference type="ARBA" id="ARBA00022857"/>
    </source>
</evidence>
<comment type="caution">
    <text evidence="5">The sequence shown here is derived from an EMBL/GenBank/DDBJ whole genome shotgun (WGS) entry which is preliminary data.</text>
</comment>
<dbReference type="GO" id="GO:0016491">
    <property type="term" value="F:oxidoreductase activity"/>
    <property type="evidence" value="ECO:0007669"/>
    <property type="project" value="UniProtKB-KW"/>
</dbReference>
<dbReference type="AlphaFoldDB" id="A0ABD3G5A8"/>
<feature type="domain" description="NADP-dependent oxidoreductase" evidence="4">
    <location>
        <begin position="1"/>
        <end position="96"/>
    </location>
</feature>
<dbReference type="Proteomes" id="UP001632037">
    <property type="component" value="Unassembled WGS sequence"/>
</dbReference>
<dbReference type="InterPro" id="IPR005399">
    <property type="entry name" value="K_chnl_volt-dep_bsu_KCNAB-rel"/>
</dbReference>
<dbReference type="EMBL" id="JBIMZQ010000002">
    <property type="protein sequence ID" value="KAL3673190.1"/>
    <property type="molecule type" value="Genomic_DNA"/>
</dbReference>
<dbReference type="Gene3D" id="3.20.20.100">
    <property type="entry name" value="NADP-dependent oxidoreductase domain"/>
    <property type="match status" value="1"/>
</dbReference>
<sequence>MEHTFKRGVNFFDAVEAYAGGRSEELMGKIIATGIERGVWGREDLVVSTKISFGTKHGTSKKPGPNEQGLSRKHILEGIRASLKCLGLEYDDAISSSTWHITPAVFLLPVIYR</sequence>
<organism evidence="5 6">
    <name type="scientific">Phytophthora oleae</name>
    <dbReference type="NCBI Taxonomy" id="2107226"/>
    <lineage>
        <taxon>Eukaryota</taxon>
        <taxon>Sar</taxon>
        <taxon>Stramenopiles</taxon>
        <taxon>Oomycota</taxon>
        <taxon>Peronosporomycetes</taxon>
        <taxon>Peronosporales</taxon>
        <taxon>Peronosporaceae</taxon>
        <taxon>Phytophthora</taxon>
    </lineage>
</organism>
<reference evidence="5 6" key="1">
    <citation type="submission" date="2024-09" db="EMBL/GenBank/DDBJ databases">
        <title>Genome sequencing and assembly of Phytophthora oleae, isolate VK10A, causative agent of rot of olive drupes.</title>
        <authorList>
            <person name="Conti Taguali S."/>
            <person name="Riolo M."/>
            <person name="La Spada F."/>
            <person name="Cacciola S.O."/>
            <person name="Dionisio G."/>
        </authorList>
    </citation>
    <scope>NUCLEOTIDE SEQUENCE [LARGE SCALE GENOMIC DNA]</scope>
    <source>
        <strain evidence="5 6">VK10A</strain>
    </source>
</reference>
<evidence type="ECO:0000313" key="5">
    <source>
        <dbReference type="EMBL" id="KAL3673190.1"/>
    </source>
</evidence>
<protein>
    <recommendedName>
        <fullName evidence="4">NADP-dependent oxidoreductase domain-containing protein</fullName>
    </recommendedName>
</protein>